<evidence type="ECO:0000313" key="3">
    <source>
        <dbReference type="Proteomes" id="UP001597318"/>
    </source>
</evidence>
<keyword evidence="3" id="KW-1185">Reference proteome</keyword>
<gene>
    <name evidence="2" type="ORF">ACFSKK_02490</name>
</gene>
<evidence type="ECO:0000313" key="2">
    <source>
        <dbReference type="EMBL" id="MFD2212577.1"/>
    </source>
</evidence>
<keyword evidence="1" id="KW-0812">Transmembrane</keyword>
<keyword evidence="1" id="KW-0472">Membrane</keyword>
<sequence length="185" mass="21073">MNYIGWIIIACEVSFWIVILLGLTARYLLQFQKLGFILLASTPIIDLLLIIITSIDLYRGASATLAHGIAAVYIGVSLAYGKSMINWMDEKFQFYIMKKSSAKPVKRYGIPFARHYGKGFIKHVVAFIIGVAILEMMIIFIQDPQRTEALNTMVKVWLIVLAIDLYITSSYFIWPKKEKTAKKLD</sequence>
<name>A0ABW5BRJ4_9BACI</name>
<keyword evidence="1" id="KW-1133">Transmembrane helix</keyword>
<reference evidence="3" key="1">
    <citation type="journal article" date="2019" name="Int. J. Syst. Evol. Microbiol.">
        <title>The Global Catalogue of Microorganisms (GCM) 10K type strain sequencing project: providing services to taxonomists for standard genome sequencing and annotation.</title>
        <authorList>
            <consortium name="The Broad Institute Genomics Platform"/>
            <consortium name="The Broad Institute Genome Sequencing Center for Infectious Disease"/>
            <person name="Wu L."/>
            <person name="Ma J."/>
        </authorList>
    </citation>
    <scope>NUCLEOTIDE SEQUENCE [LARGE SCALE GENOMIC DNA]</scope>
    <source>
        <strain evidence="3">CGMCC 1.15474</strain>
    </source>
</reference>
<dbReference type="Proteomes" id="UP001597318">
    <property type="component" value="Unassembled WGS sequence"/>
</dbReference>
<feature type="transmembrane region" description="Helical" evidence="1">
    <location>
        <begin position="154"/>
        <end position="174"/>
    </location>
</feature>
<dbReference type="EMBL" id="JBHUIK010000001">
    <property type="protein sequence ID" value="MFD2212577.1"/>
    <property type="molecule type" value="Genomic_DNA"/>
</dbReference>
<protein>
    <recommendedName>
        <fullName evidence="4">Membrane protein YmcC</fullName>
    </recommendedName>
</protein>
<organism evidence="2 3">
    <name type="scientific">Metabacillus endolithicus</name>
    <dbReference type="NCBI Taxonomy" id="1535204"/>
    <lineage>
        <taxon>Bacteria</taxon>
        <taxon>Bacillati</taxon>
        <taxon>Bacillota</taxon>
        <taxon>Bacilli</taxon>
        <taxon>Bacillales</taxon>
        <taxon>Bacillaceae</taxon>
        <taxon>Metabacillus</taxon>
    </lineage>
</organism>
<feature type="transmembrane region" description="Helical" evidence="1">
    <location>
        <begin position="124"/>
        <end position="142"/>
    </location>
</feature>
<comment type="caution">
    <text evidence="2">The sequence shown here is derived from an EMBL/GenBank/DDBJ whole genome shotgun (WGS) entry which is preliminary data.</text>
</comment>
<feature type="transmembrane region" description="Helical" evidence="1">
    <location>
        <begin position="36"/>
        <end position="55"/>
    </location>
</feature>
<accession>A0ABW5BRJ4</accession>
<evidence type="ECO:0008006" key="4">
    <source>
        <dbReference type="Google" id="ProtNLM"/>
    </source>
</evidence>
<dbReference type="RefSeq" id="WP_379049898.1">
    <property type="nucleotide sequence ID" value="NZ_JBHUIK010000001.1"/>
</dbReference>
<feature type="transmembrane region" description="Helical" evidence="1">
    <location>
        <begin position="61"/>
        <end position="81"/>
    </location>
</feature>
<feature type="transmembrane region" description="Helical" evidence="1">
    <location>
        <begin position="6"/>
        <end position="29"/>
    </location>
</feature>
<proteinExistence type="predicted"/>
<evidence type="ECO:0000256" key="1">
    <source>
        <dbReference type="SAM" id="Phobius"/>
    </source>
</evidence>